<name>A0A6V8P830_9ACTN</name>
<reference evidence="2 3" key="1">
    <citation type="journal article" date="2020" name="Front. Microbiol.">
        <title>Single-cell genomics of novel Actinobacteria with the Wood-Ljungdahl pathway discovered in a serpentinizing system.</title>
        <authorList>
            <person name="Merino N."/>
            <person name="Kawai M."/>
            <person name="Boyd E.S."/>
            <person name="Colman D.R."/>
            <person name="McGlynn S.E."/>
            <person name="Nealson K.H."/>
            <person name="Kurokawa K."/>
            <person name="Hongoh Y."/>
        </authorList>
    </citation>
    <scope>NUCLEOTIDE SEQUENCE [LARGE SCALE GENOMIC DNA]</scope>
    <source>
        <strain evidence="2 3">S33</strain>
    </source>
</reference>
<proteinExistence type="predicted"/>
<feature type="region of interest" description="Disordered" evidence="1">
    <location>
        <begin position="1"/>
        <end position="20"/>
    </location>
</feature>
<dbReference type="AlphaFoldDB" id="A0A6V8P830"/>
<gene>
    <name evidence="2" type="ORF">HKBW3S33_01616</name>
</gene>
<keyword evidence="3" id="KW-1185">Reference proteome</keyword>
<organism evidence="2 3">
    <name type="scientific">Candidatus Hakubella thermalkaliphila</name>
    <dbReference type="NCBI Taxonomy" id="2754717"/>
    <lineage>
        <taxon>Bacteria</taxon>
        <taxon>Bacillati</taxon>
        <taxon>Actinomycetota</taxon>
        <taxon>Actinomycetota incertae sedis</taxon>
        <taxon>Candidatus Hakubellales</taxon>
        <taxon>Candidatus Hakubellaceae</taxon>
        <taxon>Candidatus Hakubella</taxon>
    </lineage>
</organism>
<evidence type="ECO:0000313" key="3">
    <source>
        <dbReference type="Proteomes" id="UP000591948"/>
    </source>
</evidence>
<evidence type="ECO:0000313" key="2">
    <source>
        <dbReference type="EMBL" id="GFP28200.1"/>
    </source>
</evidence>
<dbReference type="Proteomes" id="UP000591948">
    <property type="component" value="Unassembled WGS sequence"/>
</dbReference>
<comment type="caution">
    <text evidence="2">The sequence shown here is derived from an EMBL/GenBank/DDBJ whole genome shotgun (WGS) entry which is preliminary data.</text>
</comment>
<feature type="compositionally biased region" description="Basic and acidic residues" evidence="1">
    <location>
        <begin position="1"/>
        <end position="15"/>
    </location>
</feature>
<protein>
    <submittedName>
        <fullName evidence="2">Uncharacterized protein</fullName>
    </submittedName>
</protein>
<accession>A0A6V8P830</accession>
<dbReference type="EMBL" id="BLRY01000138">
    <property type="protein sequence ID" value="GFP28200.1"/>
    <property type="molecule type" value="Genomic_DNA"/>
</dbReference>
<sequence>MGMGSAKKERNERGLSRHLFHTTFRRPSRHLVLYRAGLRVAKSELASGPLAKCLKILATNWPQMGSK</sequence>
<evidence type="ECO:0000256" key="1">
    <source>
        <dbReference type="SAM" id="MobiDB-lite"/>
    </source>
</evidence>